<dbReference type="Proteomes" id="UP000289738">
    <property type="component" value="Chromosome B07"/>
</dbReference>
<accession>A0A444Y990</accession>
<dbReference type="InterPro" id="IPR004252">
    <property type="entry name" value="Probable_transposase_24"/>
</dbReference>
<dbReference type="AlphaFoldDB" id="A0A444Y990"/>
<evidence type="ECO:0000313" key="1">
    <source>
        <dbReference type="EMBL" id="RYQ98520.1"/>
    </source>
</evidence>
<evidence type="ECO:0000313" key="2">
    <source>
        <dbReference type="Proteomes" id="UP000289738"/>
    </source>
</evidence>
<gene>
    <name evidence="1" type="ORF">Ahy_B07g086252</name>
</gene>
<proteinExistence type="predicted"/>
<reference evidence="1 2" key="1">
    <citation type="submission" date="2019-01" db="EMBL/GenBank/DDBJ databases">
        <title>Sequencing of cultivated peanut Arachis hypogaea provides insights into genome evolution and oil improvement.</title>
        <authorList>
            <person name="Chen X."/>
        </authorList>
    </citation>
    <scope>NUCLEOTIDE SEQUENCE [LARGE SCALE GENOMIC DNA]</scope>
    <source>
        <strain evidence="2">cv. Fuhuasheng</strain>
        <tissue evidence="1">Leaves</tissue>
    </source>
</reference>
<protein>
    <submittedName>
        <fullName evidence="1">Uncharacterized protein</fullName>
    </submittedName>
</protein>
<organism evidence="1 2">
    <name type="scientific">Arachis hypogaea</name>
    <name type="common">Peanut</name>
    <dbReference type="NCBI Taxonomy" id="3818"/>
    <lineage>
        <taxon>Eukaryota</taxon>
        <taxon>Viridiplantae</taxon>
        <taxon>Streptophyta</taxon>
        <taxon>Embryophyta</taxon>
        <taxon>Tracheophyta</taxon>
        <taxon>Spermatophyta</taxon>
        <taxon>Magnoliopsida</taxon>
        <taxon>eudicotyledons</taxon>
        <taxon>Gunneridae</taxon>
        <taxon>Pentapetalae</taxon>
        <taxon>rosids</taxon>
        <taxon>fabids</taxon>
        <taxon>Fabales</taxon>
        <taxon>Fabaceae</taxon>
        <taxon>Papilionoideae</taxon>
        <taxon>50 kb inversion clade</taxon>
        <taxon>dalbergioids sensu lato</taxon>
        <taxon>Dalbergieae</taxon>
        <taxon>Pterocarpus clade</taxon>
        <taxon>Arachis</taxon>
    </lineage>
</organism>
<keyword evidence="2" id="KW-1185">Reference proteome</keyword>
<sequence length="212" mass="24375">MYDIAWMSYTKILAETRDHWFYKREEKFIWDKEHDILIKKIYNHWVANTYEGFKRHRLTNRANRASPRSSKYTGGSATFIKMKHRLSLDRKAILVETFKYTHTMKANKEKFVDEWSAAHHRLEAATQQSQLPSGDAPASSDASVLDPVRVWRETASDPHKNCVFGLGSFFTSGLCTSALATSSTSASATFPSNLKEVVELREDLQKLTKELH</sequence>
<dbReference type="EMBL" id="SDMP01000017">
    <property type="protein sequence ID" value="RYQ98520.1"/>
    <property type="molecule type" value="Genomic_DNA"/>
</dbReference>
<dbReference type="Pfam" id="PF03004">
    <property type="entry name" value="Transposase_24"/>
    <property type="match status" value="1"/>
</dbReference>
<name>A0A444Y990_ARAHY</name>
<comment type="caution">
    <text evidence="1">The sequence shown here is derived from an EMBL/GenBank/DDBJ whole genome shotgun (WGS) entry which is preliminary data.</text>
</comment>